<name>A0A8X8C061_POPTO</name>
<reference evidence="1" key="1">
    <citation type="journal article" date="2020" name="bioRxiv">
        <title>Hybrid origin of Populus tomentosa Carr. identified through genome sequencing and phylogenomic analysis.</title>
        <authorList>
            <person name="An X."/>
            <person name="Gao K."/>
            <person name="Chen Z."/>
            <person name="Li J."/>
            <person name="Yang X."/>
            <person name="Yang X."/>
            <person name="Zhou J."/>
            <person name="Guo T."/>
            <person name="Zhao T."/>
            <person name="Huang S."/>
            <person name="Miao D."/>
            <person name="Khan W.U."/>
            <person name="Rao P."/>
            <person name="Ye M."/>
            <person name="Lei B."/>
            <person name="Liao W."/>
            <person name="Wang J."/>
            <person name="Ji L."/>
            <person name="Li Y."/>
            <person name="Guo B."/>
            <person name="Mustafa N.S."/>
            <person name="Li S."/>
            <person name="Yun Q."/>
            <person name="Keller S.R."/>
            <person name="Mao J."/>
            <person name="Zhang R."/>
            <person name="Strauss S.H."/>
        </authorList>
    </citation>
    <scope>NUCLEOTIDE SEQUENCE</scope>
    <source>
        <strain evidence="1">GM15</strain>
        <tissue evidence="1">Leaf</tissue>
    </source>
</reference>
<dbReference type="AlphaFoldDB" id="A0A8X8C061"/>
<protein>
    <submittedName>
        <fullName evidence="1">Uncharacterized protein</fullName>
    </submittedName>
</protein>
<accession>A0A8X8C061</accession>
<evidence type="ECO:0000313" key="1">
    <source>
        <dbReference type="EMBL" id="KAG6743556.1"/>
    </source>
</evidence>
<gene>
    <name evidence="1" type="ORF">POTOM_052255</name>
</gene>
<comment type="caution">
    <text evidence="1">The sequence shown here is derived from an EMBL/GenBank/DDBJ whole genome shotgun (WGS) entry which is preliminary data.</text>
</comment>
<evidence type="ECO:0000313" key="2">
    <source>
        <dbReference type="Proteomes" id="UP000886885"/>
    </source>
</evidence>
<sequence length="172" mass="19527">MGCKVSKLSTSEQKPEVVRSYGRESRLVELLKPECLKVKKIQNKRHVLREGKKGTTVSKLTLQYWLLTSPSLKAEQLRRGELCVLKHGSSKRVHPSISTKARVSFSTGRLLELDQVDDKEDYVGASSVVFSISRTQRGKSQKRLSFKLPEEADIIIFYSPQNSLESDQDCSW</sequence>
<proteinExistence type="predicted"/>
<keyword evidence="2" id="KW-1185">Reference proteome</keyword>
<dbReference type="Proteomes" id="UP000886885">
    <property type="component" value="Chromosome 16D"/>
</dbReference>
<dbReference type="OrthoDB" id="1671024at2759"/>
<organism evidence="1 2">
    <name type="scientific">Populus tomentosa</name>
    <name type="common">Chinese white poplar</name>
    <dbReference type="NCBI Taxonomy" id="118781"/>
    <lineage>
        <taxon>Eukaryota</taxon>
        <taxon>Viridiplantae</taxon>
        <taxon>Streptophyta</taxon>
        <taxon>Embryophyta</taxon>
        <taxon>Tracheophyta</taxon>
        <taxon>Spermatophyta</taxon>
        <taxon>Magnoliopsida</taxon>
        <taxon>eudicotyledons</taxon>
        <taxon>Gunneridae</taxon>
        <taxon>Pentapetalae</taxon>
        <taxon>rosids</taxon>
        <taxon>fabids</taxon>
        <taxon>Malpighiales</taxon>
        <taxon>Salicaceae</taxon>
        <taxon>Saliceae</taxon>
        <taxon>Populus</taxon>
    </lineage>
</organism>
<dbReference type="EMBL" id="JAAWWB010000032">
    <property type="protein sequence ID" value="KAG6743556.1"/>
    <property type="molecule type" value="Genomic_DNA"/>
</dbReference>